<dbReference type="PANTHER" id="PTHR45766">
    <property type="entry name" value="DNA ANNEALING HELICASE AND ENDONUCLEASE ZRANB3 FAMILY MEMBER"/>
    <property type="match status" value="1"/>
</dbReference>
<keyword evidence="7" id="KW-0067">ATP-binding</keyword>
<feature type="compositionally biased region" description="Low complexity" evidence="9">
    <location>
        <begin position="526"/>
        <end position="541"/>
    </location>
</feature>
<dbReference type="Gene3D" id="3.40.50.300">
    <property type="entry name" value="P-loop containing nucleotide triphosphate hydrolases"/>
    <property type="match status" value="1"/>
</dbReference>
<keyword evidence="1" id="KW-0479">Metal-binding</keyword>
<protein>
    <recommendedName>
        <fullName evidence="15">DNA annealing helicase and endonuclease ZRANB3</fullName>
    </recommendedName>
</protein>
<dbReference type="InterPro" id="IPR049730">
    <property type="entry name" value="SNF2/RAD54-like_C"/>
</dbReference>
<feature type="domain" description="RanBP2-type" evidence="10">
    <location>
        <begin position="799"/>
        <end position="830"/>
    </location>
</feature>
<dbReference type="Proteomes" id="UP001634394">
    <property type="component" value="Unassembled WGS sequence"/>
</dbReference>
<dbReference type="SMART" id="SM00547">
    <property type="entry name" value="ZnF_RBZ"/>
    <property type="match status" value="1"/>
</dbReference>
<feature type="region of interest" description="Disordered" evidence="9">
    <location>
        <begin position="526"/>
        <end position="545"/>
    </location>
</feature>
<evidence type="ECO:0000256" key="3">
    <source>
        <dbReference type="ARBA" id="ARBA00022771"/>
    </source>
</evidence>
<evidence type="ECO:0000259" key="10">
    <source>
        <dbReference type="PROSITE" id="PS50199"/>
    </source>
</evidence>
<dbReference type="Pfam" id="PF01844">
    <property type="entry name" value="HNH"/>
    <property type="match status" value="1"/>
</dbReference>
<dbReference type="GO" id="GO:0005524">
    <property type="term" value="F:ATP binding"/>
    <property type="evidence" value="ECO:0007669"/>
    <property type="project" value="UniProtKB-KW"/>
</dbReference>
<keyword evidence="2" id="KW-0547">Nucleotide-binding</keyword>
<dbReference type="CDD" id="cd18010">
    <property type="entry name" value="DEXHc_HARP_SMARCAL1"/>
    <property type="match status" value="1"/>
</dbReference>
<evidence type="ECO:0000256" key="4">
    <source>
        <dbReference type="ARBA" id="ARBA00022801"/>
    </source>
</evidence>
<dbReference type="SMART" id="SM00490">
    <property type="entry name" value="HELICc"/>
    <property type="match status" value="1"/>
</dbReference>
<dbReference type="GO" id="GO:0016787">
    <property type="term" value="F:hydrolase activity"/>
    <property type="evidence" value="ECO:0007669"/>
    <property type="project" value="UniProtKB-KW"/>
</dbReference>
<reference evidence="13 14" key="1">
    <citation type="submission" date="2024-11" db="EMBL/GenBank/DDBJ databases">
        <title>Chromosome-level genome assembly of the freshwater bivalve Anodonta woodiana.</title>
        <authorList>
            <person name="Chen X."/>
        </authorList>
    </citation>
    <scope>NUCLEOTIDE SEQUENCE [LARGE SCALE GENOMIC DNA]</scope>
    <source>
        <strain evidence="13">MN2024</strain>
        <tissue evidence="13">Gills</tissue>
    </source>
</reference>
<evidence type="ECO:0000256" key="5">
    <source>
        <dbReference type="ARBA" id="ARBA00022806"/>
    </source>
</evidence>
<organism evidence="13 14">
    <name type="scientific">Sinanodonta woodiana</name>
    <name type="common">Chinese pond mussel</name>
    <name type="synonym">Anodonta woodiana</name>
    <dbReference type="NCBI Taxonomy" id="1069815"/>
    <lineage>
        <taxon>Eukaryota</taxon>
        <taxon>Metazoa</taxon>
        <taxon>Spiralia</taxon>
        <taxon>Lophotrochozoa</taxon>
        <taxon>Mollusca</taxon>
        <taxon>Bivalvia</taxon>
        <taxon>Autobranchia</taxon>
        <taxon>Heteroconchia</taxon>
        <taxon>Palaeoheterodonta</taxon>
        <taxon>Unionida</taxon>
        <taxon>Unionoidea</taxon>
        <taxon>Unionidae</taxon>
        <taxon>Unioninae</taxon>
        <taxon>Sinanodonta</taxon>
    </lineage>
</organism>
<evidence type="ECO:0000313" key="13">
    <source>
        <dbReference type="EMBL" id="KAL3874854.1"/>
    </source>
</evidence>
<dbReference type="InterPro" id="IPR027417">
    <property type="entry name" value="P-loop_NTPase"/>
</dbReference>
<feature type="compositionally biased region" description="Basic residues" evidence="9">
    <location>
        <begin position="588"/>
        <end position="597"/>
    </location>
</feature>
<feature type="region of interest" description="Disordered" evidence="9">
    <location>
        <begin position="575"/>
        <end position="597"/>
    </location>
</feature>
<evidence type="ECO:0000256" key="6">
    <source>
        <dbReference type="ARBA" id="ARBA00022833"/>
    </source>
</evidence>
<dbReference type="EMBL" id="JBJQND010000006">
    <property type="protein sequence ID" value="KAL3874854.1"/>
    <property type="molecule type" value="Genomic_DNA"/>
</dbReference>
<dbReference type="InterPro" id="IPR001650">
    <property type="entry name" value="Helicase_C-like"/>
</dbReference>
<dbReference type="CDD" id="cd00085">
    <property type="entry name" value="HNHc"/>
    <property type="match status" value="1"/>
</dbReference>
<accession>A0ABD3WLM3</accession>
<dbReference type="Pfam" id="PF00271">
    <property type="entry name" value="Helicase_C"/>
    <property type="match status" value="1"/>
</dbReference>
<dbReference type="GO" id="GO:0004386">
    <property type="term" value="F:helicase activity"/>
    <property type="evidence" value="ECO:0007669"/>
    <property type="project" value="UniProtKB-KW"/>
</dbReference>
<dbReference type="InterPro" id="IPR000330">
    <property type="entry name" value="SNF2_N"/>
</dbReference>
<dbReference type="InterPro" id="IPR038718">
    <property type="entry name" value="SNF2-like_sf"/>
</dbReference>
<keyword evidence="5" id="KW-0347">Helicase</keyword>
<evidence type="ECO:0000313" key="14">
    <source>
        <dbReference type="Proteomes" id="UP001634394"/>
    </source>
</evidence>
<keyword evidence="3 8" id="KW-0863">Zinc-finger</keyword>
<dbReference type="Gene3D" id="4.10.1060.10">
    <property type="entry name" value="Zinc finger, RanBP2-type"/>
    <property type="match status" value="1"/>
</dbReference>
<evidence type="ECO:0000256" key="9">
    <source>
        <dbReference type="SAM" id="MobiDB-lite"/>
    </source>
</evidence>
<dbReference type="CDD" id="cd18793">
    <property type="entry name" value="SF2_C_SNF"/>
    <property type="match status" value="1"/>
</dbReference>
<dbReference type="Pfam" id="PF00176">
    <property type="entry name" value="SNF2-rel_dom"/>
    <property type="match status" value="1"/>
</dbReference>
<gene>
    <name evidence="13" type="ORF">ACJMK2_037814</name>
</gene>
<dbReference type="Gene3D" id="3.40.50.10810">
    <property type="entry name" value="Tandem AAA-ATPase domain"/>
    <property type="match status" value="1"/>
</dbReference>
<evidence type="ECO:0000259" key="12">
    <source>
        <dbReference type="PROSITE" id="PS51194"/>
    </source>
</evidence>
<dbReference type="GO" id="GO:0008270">
    <property type="term" value="F:zinc ion binding"/>
    <property type="evidence" value="ECO:0007669"/>
    <property type="project" value="UniProtKB-KW"/>
</dbReference>
<dbReference type="InterPro" id="IPR002711">
    <property type="entry name" value="HNH"/>
</dbReference>
<feature type="region of interest" description="Disordered" evidence="9">
    <location>
        <begin position="615"/>
        <end position="645"/>
    </location>
</feature>
<evidence type="ECO:0000256" key="1">
    <source>
        <dbReference type="ARBA" id="ARBA00022723"/>
    </source>
</evidence>
<sequence>MMTCEELVFDRLPAKLVKTLMPFQREGIINAVQKNGRCLIADEMGLGKTIQALSVAYYYQSEWPLLIIVPSSLRYSWVEELEKWLPDVGPNDVNVIQYGSDVGGIPSALITIASYGLLCKNSSNLVREALLNQNFQVVIIDESHYIRNQKTASCKAVVPLIKNANRRLLLSGTPALARPVELFPQIDAICPGEFGSWWSFTSRYCDAKIEWIGRIKRRRVDGASNLEELQAMLTKKLMIRRAKDEVLTQLPPKQRQKVLFDLKDSDIKKEIRKTFEELKPLLKMKDNSMAEILTGGGEDSSANYGTLGMIQRLYKLSGEAKIGPAKEYVEMLCENQNLKFLVFAYHHAMMNGLQQSLMDKMVKFIRIDGGTKPSERLHLVHQFQSDPEIRVAILSILAAGVGLTLTAAKLVMFAEMYWTPGVMIQCEDRAHRIGQTSSLPIHYLVAKDTMDEWVWSAVCKKTIVTTMTLNGQKQILQAYDADKYQVDILSNADAWIPDQNDKELDLLNYFQSQQSNGQKSILDYFSSQSSKGSSQNNSGKIKSLKKKLKDSPLDILWKDDSHCENKDNIYVTENENIGLDSPGQNTPKSKKKLKARSRTQRILVINISDDDEEFVSQEKSSKKSSKKQNKPLSNQKNNEVENGSRRTCKLNLVEKFLGQNESNDNESDFDLGFEFPHSPEDFGNIDQGEIIKVHPHSCDVNRVETKDVSWSTSTPFAKKSNLLLMFSAPLNEGSSIKKSQKSEHNGQPLDSLSCLKKELDSNNQSNLEIPFRLKKEKADNIQLDEFTDLSNHLPNKDIVTGSAHWGCSVCTYLNHNDLPYCEMCETPKKKQTLPQRATRSRVKTTPGLQFGFTKNERTDQKNMKINLLQHSSGKNSKHMGVELKNEAVYEEREDTDFEESIVSDLSLDIKEEGSFEQLNSTRKSINARSSPFSCNLERSQPFQGNRNDPLEMTPCKPMCSPVIMHNIVTNSCNKNLKFCGNKDTVMQKDRIIVTDGSIETMDGKIKKRGEKRKRSSFDTEDEGKDMLDVTEYESSDEMNVSKVDIIHSGDGNLHTEQEMQTGLHDLHPAADDSQNRCNGTPLHLNFLPMDIEVGNHDDIPDLLLHPNNLQQVQRFVREWNSLTETKHRLIIKMEQLFVSPLRAYEDIKSCKTVCTQRNKTKLDTAVLAAKKAAETGGSVRVISRRNKSQNYGDGQDKGVAQAVNYDGTPLCIHCQKPYKNKCLTNETIVSEKNAWKTRFCSYQCAQDYWIQTSSSYCRDKVLEAEHGICQLCGFDAQTFYKLVRDTTNLQKRAKLISQSKFSTLTGKQKEQMVRKPVEGQFWHVDHILPVWEGGGECDIDNLRTLCVICHKKVTANQARKRAIVNKLGTVAKSGDITAFFQPR</sequence>
<dbReference type="InterPro" id="IPR014001">
    <property type="entry name" value="Helicase_ATP-bd"/>
</dbReference>
<evidence type="ECO:0000259" key="11">
    <source>
        <dbReference type="PROSITE" id="PS51192"/>
    </source>
</evidence>
<dbReference type="PROSITE" id="PS50199">
    <property type="entry name" value="ZF_RANBP2_2"/>
    <property type="match status" value="1"/>
</dbReference>
<comment type="caution">
    <text evidence="13">The sequence shown here is derived from an EMBL/GenBank/DDBJ whole genome shotgun (WGS) entry which is preliminary data.</text>
</comment>
<evidence type="ECO:0000256" key="8">
    <source>
        <dbReference type="PROSITE-ProRule" id="PRU00322"/>
    </source>
</evidence>
<dbReference type="SUPFAM" id="SSF52540">
    <property type="entry name" value="P-loop containing nucleoside triphosphate hydrolases"/>
    <property type="match status" value="2"/>
</dbReference>
<dbReference type="PROSITE" id="PS51192">
    <property type="entry name" value="HELICASE_ATP_BIND_1"/>
    <property type="match status" value="1"/>
</dbReference>
<keyword evidence="6" id="KW-0862">Zinc</keyword>
<dbReference type="Gene3D" id="1.10.30.50">
    <property type="match status" value="1"/>
</dbReference>
<dbReference type="PROSITE" id="PS01358">
    <property type="entry name" value="ZF_RANBP2_1"/>
    <property type="match status" value="1"/>
</dbReference>
<evidence type="ECO:0000256" key="7">
    <source>
        <dbReference type="ARBA" id="ARBA00022840"/>
    </source>
</evidence>
<dbReference type="InterPro" id="IPR036443">
    <property type="entry name" value="Znf_RanBP2_sf"/>
</dbReference>
<name>A0ABD3WLM3_SINWO</name>
<dbReference type="InterPro" id="IPR003615">
    <property type="entry name" value="HNH_nuc"/>
</dbReference>
<dbReference type="SUPFAM" id="SSF90209">
    <property type="entry name" value="Ran binding protein zinc finger-like"/>
    <property type="match status" value="1"/>
</dbReference>
<dbReference type="InterPro" id="IPR001876">
    <property type="entry name" value="Znf_RanBP2"/>
</dbReference>
<feature type="domain" description="Helicase ATP-binding" evidence="11">
    <location>
        <begin position="29"/>
        <end position="192"/>
    </location>
</feature>
<keyword evidence="14" id="KW-1185">Reference proteome</keyword>
<keyword evidence="4" id="KW-0378">Hydrolase</keyword>
<proteinExistence type="predicted"/>
<dbReference type="PROSITE" id="PS51194">
    <property type="entry name" value="HELICASE_CTER"/>
    <property type="match status" value="1"/>
</dbReference>
<dbReference type="SMART" id="SM00487">
    <property type="entry name" value="DEXDc"/>
    <property type="match status" value="1"/>
</dbReference>
<evidence type="ECO:0008006" key="15">
    <source>
        <dbReference type="Google" id="ProtNLM"/>
    </source>
</evidence>
<feature type="domain" description="Helicase C-terminal" evidence="12">
    <location>
        <begin position="324"/>
        <end position="484"/>
    </location>
</feature>
<evidence type="ECO:0000256" key="2">
    <source>
        <dbReference type="ARBA" id="ARBA00022741"/>
    </source>
</evidence>
<dbReference type="PANTHER" id="PTHR45766:SF3">
    <property type="entry name" value="DNA ANNEALING HELICASE AND ENDONUCLEASE ZRANB3"/>
    <property type="match status" value="1"/>
</dbReference>